<evidence type="ECO:0000259" key="4">
    <source>
        <dbReference type="PROSITE" id="PS50106"/>
    </source>
</evidence>
<comment type="caution">
    <text evidence="5">The sequence shown here is derived from an EMBL/GenBank/DDBJ whole genome shotgun (WGS) entry which is preliminary data.</text>
</comment>
<dbReference type="Gene3D" id="2.30.42.10">
    <property type="match status" value="2"/>
</dbReference>
<evidence type="ECO:0000256" key="3">
    <source>
        <dbReference type="ARBA" id="ARBA00022801"/>
    </source>
</evidence>
<keyword evidence="3" id="KW-0378">Hydrolase</keyword>
<dbReference type="AlphaFoldDB" id="A0A7V8SXC0"/>
<dbReference type="InterPro" id="IPR009003">
    <property type="entry name" value="Peptidase_S1_PA"/>
</dbReference>
<sequence length="364" mass="38477">LPNPNVESSLEAALSTRTRVVGAQIVGVSRELDLAVIKVDAGKLPALSLADYRKLGQGEMVFAFGSPEGLRNSVTMGVVSAVARQTDPDSPMVYIQTDAAINPGNSGGPLVNVDGQVIGVSTFILSQSGGNEGLGFAIPSSVVSVAYRQLRNFGHLHRAQIGIGLQTITPVLAAALHLPRDYGVVISDVLPDSPAAASGLQIGDVLAVLDGRPAENLPFVAFHFFSLEYGQKVHLDVLRGKDRLSFDVPVAQPPRDTDQVAALADPEKSLVATLGILAVEIDHRIAAMVPDLRDPFGIFVAARATGASEEVPLLTGDVIRTLNGQPMTTLERLRRALKSLPPGAPVALQIQRDQKLLFVAFTLD</sequence>
<reference evidence="5" key="1">
    <citation type="submission" date="2020-06" db="EMBL/GenBank/DDBJ databases">
        <title>Legume-microbial interactions unlock mineral nutrients during tropical forest succession.</title>
        <authorList>
            <person name="Epihov D.Z."/>
        </authorList>
    </citation>
    <scope>NUCLEOTIDE SEQUENCE [LARGE SCALE GENOMIC DNA]</scope>
    <source>
        <strain evidence="5">Pan2503</strain>
    </source>
</reference>
<protein>
    <submittedName>
        <fullName evidence="5">Trypsin-like peptidase domain-containing protein</fullName>
    </submittedName>
</protein>
<dbReference type="PRINTS" id="PR00834">
    <property type="entry name" value="PROTEASES2C"/>
</dbReference>
<evidence type="ECO:0000256" key="2">
    <source>
        <dbReference type="ARBA" id="ARBA00022670"/>
    </source>
</evidence>
<dbReference type="SMART" id="SM00228">
    <property type="entry name" value="PDZ"/>
    <property type="match status" value="2"/>
</dbReference>
<dbReference type="PANTHER" id="PTHR22939">
    <property type="entry name" value="SERINE PROTEASE FAMILY S1C HTRA-RELATED"/>
    <property type="match status" value="1"/>
</dbReference>
<comment type="similarity">
    <text evidence="1">Belongs to the peptidase S1C family.</text>
</comment>
<dbReference type="PANTHER" id="PTHR22939:SF129">
    <property type="entry name" value="SERINE PROTEASE HTRA2, MITOCHONDRIAL"/>
    <property type="match status" value="1"/>
</dbReference>
<keyword evidence="2" id="KW-0645">Protease</keyword>
<dbReference type="GO" id="GO:0006508">
    <property type="term" value="P:proteolysis"/>
    <property type="evidence" value="ECO:0007669"/>
    <property type="project" value="UniProtKB-KW"/>
</dbReference>
<dbReference type="InterPro" id="IPR001478">
    <property type="entry name" value="PDZ"/>
</dbReference>
<dbReference type="PROSITE" id="PS50106">
    <property type="entry name" value="PDZ"/>
    <property type="match status" value="1"/>
</dbReference>
<evidence type="ECO:0000313" key="5">
    <source>
        <dbReference type="EMBL" id="MBA0085562.1"/>
    </source>
</evidence>
<name>A0A7V8SXC0_9BACT</name>
<organism evidence="5 6">
    <name type="scientific">Candidatus Acidiferrum panamense</name>
    <dbReference type="NCBI Taxonomy" id="2741543"/>
    <lineage>
        <taxon>Bacteria</taxon>
        <taxon>Pseudomonadati</taxon>
        <taxon>Acidobacteriota</taxon>
        <taxon>Terriglobia</taxon>
        <taxon>Candidatus Acidiferrales</taxon>
        <taxon>Candidatus Acidiferrum</taxon>
    </lineage>
</organism>
<dbReference type="Proteomes" id="UP000567293">
    <property type="component" value="Unassembled WGS sequence"/>
</dbReference>
<gene>
    <name evidence="5" type="ORF">HRJ53_11250</name>
</gene>
<dbReference type="SUPFAM" id="SSF50494">
    <property type="entry name" value="Trypsin-like serine proteases"/>
    <property type="match status" value="1"/>
</dbReference>
<feature type="non-terminal residue" evidence="5">
    <location>
        <position position="1"/>
    </location>
</feature>
<dbReference type="Gene3D" id="2.40.10.120">
    <property type="match status" value="1"/>
</dbReference>
<proteinExistence type="inferred from homology"/>
<dbReference type="Pfam" id="PF13180">
    <property type="entry name" value="PDZ_2"/>
    <property type="match status" value="2"/>
</dbReference>
<dbReference type="InterPro" id="IPR001940">
    <property type="entry name" value="Peptidase_S1C"/>
</dbReference>
<evidence type="ECO:0000256" key="1">
    <source>
        <dbReference type="ARBA" id="ARBA00010541"/>
    </source>
</evidence>
<feature type="domain" description="PDZ" evidence="4">
    <location>
        <begin position="183"/>
        <end position="241"/>
    </location>
</feature>
<dbReference type="Pfam" id="PF13365">
    <property type="entry name" value="Trypsin_2"/>
    <property type="match status" value="1"/>
</dbReference>
<dbReference type="InterPro" id="IPR036034">
    <property type="entry name" value="PDZ_sf"/>
</dbReference>
<evidence type="ECO:0000313" key="6">
    <source>
        <dbReference type="Proteomes" id="UP000567293"/>
    </source>
</evidence>
<accession>A0A7V8SXC0</accession>
<dbReference type="EMBL" id="JACDQQ010001093">
    <property type="protein sequence ID" value="MBA0085562.1"/>
    <property type="molecule type" value="Genomic_DNA"/>
</dbReference>
<keyword evidence="6" id="KW-1185">Reference proteome</keyword>
<dbReference type="SUPFAM" id="SSF50156">
    <property type="entry name" value="PDZ domain-like"/>
    <property type="match status" value="2"/>
</dbReference>
<dbReference type="GO" id="GO:0004252">
    <property type="term" value="F:serine-type endopeptidase activity"/>
    <property type="evidence" value="ECO:0007669"/>
    <property type="project" value="InterPro"/>
</dbReference>